<feature type="transmembrane region" description="Helical" evidence="6">
    <location>
        <begin position="107"/>
        <end position="127"/>
    </location>
</feature>
<evidence type="ECO:0000313" key="8">
    <source>
        <dbReference type="EMBL" id="PSU36479.1"/>
    </source>
</evidence>
<protein>
    <submittedName>
        <fullName evidence="8">GtrA family protein</fullName>
    </submittedName>
</protein>
<dbReference type="EMBL" id="PYMH01000001">
    <property type="protein sequence ID" value="PSU36479.1"/>
    <property type="molecule type" value="Genomic_DNA"/>
</dbReference>
<keyword evidence="4 6" id="KW-1133">Transmembrane helix</keyword>
<dbReference type="GO" id="GO:0005886">
    <property type="term" value="C:plasma membrane"/>
    <property type="evidence" value="ECO:0007669"/>
    <property type="project" value="TreeGrafter"/>
</dbReference>
<evidence type="ECO:0000256" key="1">
    <source>
        <dbReference type="ARBA" id="ARBA00004141"/>
    </source>
</evidence>
<evidence type="ECO:0000313" key="9">
    <source>
        <dbReference type="Proteomes" id="UP000241222"/>
    </source>
</evidence>
<dbReference type="Pfam" id="PF04138">
    <property type="entry name" value="GtrA_DPMS_TM"/>
    <property type="match status" value="1"/>
</dbReference>
<sequence length="139" mass="15998">MHFLRFALVGGCGFLIDVAATYLLSHFVIVEVARGSAFWVAASSNWWLNRQFTFERVRQERPVKQWMKFLSASSIGFLPNWSCYWFLLNSGVEQAISSLIPVDTAIWWPYIAMIPGILLGMVVNFTLSKRWVFRVSTAR</sequence>
<organism evidence="8 9">
    <name type="scientific">Photobacterium lutimaris</name>
    <dbReference type="NCBI Taxonomy" id="388278"/>
    <lineage>
        <taxon>Bacteria</taxon>
        <taxon>Pseudomonadati</taxon>
        <taxon>Pseudomonadota</taxon>
        <taxon>Gammaproteobacteria</taxon>
        <taxon>Vibrionales</taxon>
        <taxon>Vibrionaceae</taxon>
        <taxon>Photobacterium</taxon>
    </lineage>
</organism>
<accession>A0A2T3J5B5</accession>
<feature type="domain" description="GtrA/DPMS transmembrane" evidence="7">
    <location>
        <begin position="5"/>
        <end position="133"/>
    </location>
</feature>
<keyword evidence="9" id="KW-1185">Reference proteome</keyword>
<comment type="similarity">
    <text evidence="2">Belongs to the GtrA family.</text>
</comment>
<dbReference type="InterPro" id="IPR007267">
    <property type="entry name" value="GtrA_DPMS_TM"/>
</dbReference>
<proteinExistence type="inferred from homology"/>
<dbReference type="Proteomes" id="UP000241222">
    <property type="component" value="Unassembled WGS sequence"/>
</dbReference>
<evidence type="ECO:0000256" key="2">
    <source>
        <dbReference type="ARBA" id="ARBA00009399"/>
    </source>
</evidence>
<evidence type="ECO:0000259" key="7">
    <source>
        <dbReference type="Pfam" id="PF04138"/>
    </source>
</evidence>
<name>A0A2T3J5B5_9GAMM</name>
<comment type="subcellular location">
    <subcellularLocation>
        <location evidence="1">Membrane</location>
        <topology evidence="1">Multi-pass membrane protein</topology>
    </subcellularLocation>
</comment>
<dbReference type="PANTHER" id="PTHR38459:SF1">
    <property type="entry name" value="PROPHAGE BACTOPRENOL-LINKED GLUCOSE TRANSLOCASE HOMOLOG"/>
    <property type="match status" value="1"/>
</dbReference>
<evidence type="ECO:0000256" key="6">
    <source>
        <dbReference type="SAM" id="Phobius"/>
    </source>
</evidence>
<dbReference type="GO" id="GO:0000271">
    <property type="term" value="P:polysaccharide biosynthetic process"/>
    <property type="evidence" value="ECO:0007669"/>
    <property type="project" value="InterPro"/>
</dbReference>
<evidence type="ECO:0000256" key="5">
    <source>
        <dbReference type="ARBA" id="ARBA00023136"/>
    </source>
</evidence>
<dbReference type="AlphaFoldDB" id="A0A2T3J5B5"/>
<reference evidence="8 9" key="1">
    <citation type="submission" date="2018-03" db="EMBL/GenBank/DDBJ databases">
        <title>Whole genome sequencing of Histamine producing bacteria.</title>
        <authorList>
            <person name="Butler K."/>
        </authorList>
    </citation>
    <scope>NUCLEOTIDE SEQUENCE [LARGE SCALE GENOMIC DNA]</scope>
    <source>
        <strain evidence="8 9">JCM 13586</strain>
    </source>
</reference>
<gene>
    <name evidence="8" type="ORF">C9I99_02850</name>
</gene>
<dbReference type="PANTHER" id="PTHR38459">
    <property type="entry name" value="PROPHAGE BACTOPRENOL-LINKED GLUCOSE TRANSLOCASE HOMOLOG"/>
    <property type="match status" value="1"/>
</dbReference>
<dbReference type="OrthoDB" id="9811884at2"/>
<keyword evidence="5 6" id="KW-0472">Membrane</keyword>
<keyword evidence="3 6" id="KW-0812">Transmembrane</keyword>
<evidence type="ECO:0000256" key="3">
    <source>
        <dbReference type="ARBA" id="ARBA00022692"/>
    </source>
</evidence>
<comment type="caution">
    <text evidence="8">The sequence shown here is derived from an EMBL/GenBank/DDBJ whole genome shotgun (WGS) entry which is preliminary data.</text>
</comment>
<dbReference type="InterPro" id="IPR051401">
    <property type="entry name" value="GtrA_CellWall_Glycosyl"/>
</dbReference>
<evidence type="ECO:0000256" key="4">
    <source>
        <dbReference type="ARBA" id="ARBA00022989"/>
    </source>
</evidence>